<dbReference type="RefSeq" id="WP_015499206.1">
    <property type="nucleotide sequence ID" value="NC_020911.1"/>
</dbReference>
<organism evidence="1 2">
    <name type="scientific">Octadecabacter antarcticus 307</name>
    <dbReference type="NCBI Taxonomy" id="391626"/>
    <lineage>
        <taxon>Bacteria</taxon>
        <taxon>Pseudomonadati</taxon>
        <taxon>Pseudomonadota</taxon>
        <taxon>Alphaproteobacteria</taxon>
        <taxon>Rhodobacterales</taxon>
        <taxon>Roseobacteraceae</taxon>
        <taxon>Octadecabacter</taxon>
    </lineage>
</organism>
<dbReference type="KEGG" id="oat:OAN307_c14960"/>
<accession>M9R9V7</accession>
<dbReference type="STRING" id="391626.OAN307_c14960"/>
<proteinExistence type="predicted"/>
<dbReference type="HOGENOM" id="CLU_2845495_0_0_5"/>
<dbReference type="Proteomes" id="UP000005307">
    <property type="component" value="Chromosome"/>
</dbReference>
<sequence length="65" mass="7531">MNIRQGKLTLDQHLIPALPDPTRRDMTDNLNKSIYLKASKPDFWAFLTHPAKLAMWFHKPKTSLA</sequence>
<name>M9R9V7_9RHOB</name>
<protein>
    <submittedName>
        <fullName evidence="1">Uncharacterized protein</fullName>
    </submittedName>
</protein>
<dbReference type="eggNOG" id="COG3832">
    <property type="taxonomic scope" value="Bacteria"/>
</dbReference>
<keyword evidence="2" id="KW-1185">Reference proteome</keyword>
<reference evidence="1 2" key="1">
    <citation type="journal article" date="2013" name="PLoS ONE">
        <title>Poles Apart: Arctic and Antarctic Octadecabacter strains Share High Genome Plasticity and a New Type of Xanthorhodopsin.</title>
        <authorList>
            <person name="Vollmers J."/>
            <person name="Voget S."/>
            <person name="Dietrich S."/>
            <person name="Gollnow K."/>
            <person name="Smits M."/>
            <person name="Meyer K."/>
            <person name="Brinkhoff T."/>
            <person name="Simon M."/>
            <person name="Daniel R."/>
        </authorList>
    </citation>
    <scope>NUCLEOTIDE SEQUENCE [LARGE SCALE GENOMIC DNA]</scope>
    <source>
        <strain evidence="1 2">307</strain>
    </source>
</reference>
<dbReference type="EMBL" id="CP003740">
    <property type="protein sequence ID" value="AGI67171.1"/>
    <property type="molecule type" value="Genomic_DNA"/>
</dbReference>
<evidence type="ECO:0000313" key="2">
    <source>
        <dbReference type="Proteomes" id="UP000005307"/>
    </source>
</evidence>
<gene>
    <name evidence="1" type="ORF">OAN307_c14960</name>
</gene>
<dbReference type="AlphaFoldDB" id="M9R9V7"/>
<evidence type="ECO:0000313" key="1">
    <source>
        <dbReference type="EMBL" id="AGI67171.1"/>
    </source>
</evidence>